<protein>
    <submittedName>
        <fullName evidence="2">Uncharacterized protein</fullName>
    </submittedName>
</protein>
<evidence type="ECO:0000313" key="2">
    <source>
        <dbReference type="EMBL" id="GIY37887.1"/>
    </source>
</evidence>
<name>A0AAV4SZM7_9ARAC</name>
<proteinExistence type="predicted"/>
<feature type="compositionally biased region" description="Polar residues" evidence="1">
    <location>
        <begin position="127"/>
        <end position="142"/>
    </location>
</feature>
<feature type="compositionally biased region" description="Polar residues" evidence="1">
    <location>
        <begin position="88"/>
        <end position="98"/>
    </location>
</feature>
<gene>
    <name evidence="2" type="ORF">CDAR_57521</name>
</gene>
<evidence type="ECO:0000256" key="1">
    <source>
        <dbReference type="SAM" id="MobiDB-lite"/>
    </source>
</evidence>
<sequence length="142" mass="15937">MKQPAIVKVNTHPYESGHVAYQIQKEDSPLRKAPINILQLLQTVFPQSKQRRKCADKCPFVLEKCSAWSYWDKGPCDPKCPHLPAREMTSSDCESQHPSMRVRSRRIPNSEGGLSSEESAYKHPSAFANSVPSKQTGTRGRG</sequence>
<organism evidence="2 3">
    <name type="scientific">Caerostris darwini</name>
    <dbReference type="NCBI Taxonomy" id="1538125"/>
    <lineage>
        <taxon>Eukaryota</taxon>
        <taxon>Metazoa</taxon>
        <taxon>Ecdysozoa</taxon>
        <taxon>Arthropoda</taxon>
        <taxon>Chelicerata</taxon>
        <taxon>Arachnida</taxon>
        <taxon>Araneae</taxon>
        <taxon>Araneomorphae</taxon>
        <taxon>Entelegynae</taxon>
        <taxon>Araneoidea</taxon>
        <taxon>Araneidae</taxon>
        <taxon>Caerostris</taxon>
    </lineage>
</organism>
<accession>A0AAV4SZM7</accession>
<dbReference type="EMBL" id="BPLQ01008522">
    <property type="protein sequence ID" value="GIY37887.1"/>
    <property type="molecule type" value="Genomic_DNA"/>
</dbReference>
<reference evidence="2 3" key="1">
    <citation type="submission" date="2021-06" db="EMBL/GenBank/DDBJ databases">
        <title>Caerostris darwini draft genome.</title>
        <authorList>
            <person name="Kono N."/>
            <person name="Arakawa K."/>
        </authorList>
    </citation>
    <scope>NUCLEOTIDE SEQUENCE [LARGE SCALE GENOMIC DNA]</scope>
</reference>
<keyword evidence="3" id="KW-1185">Reference proteome</keyword>
<evidence type="ECO:0000313" key="3">
    <source>
        <dbReference type="Proteomes" id="UP001054837"/>
    </source>
</evidence>
<comment type="caution">
    <text evidence="2">The sequence shown here is derived from an EMBL/GenBank/DDBJ whole genome shotgun (WGS) entry which is preliminary data.</text>
</comment>
<dbReference type="Proteomes" id="UP001054837">
    <property type="component" value="Unassembled WGS sequence"/>
</dbReference>
<feature type="region of interest" description="Disordered" evidence="1">
    <location>
        <begin position="81"/>
        <end position="142"/>
    </location>
</feature>
<dbReference type="AlphaFoldDB" id="A0AAV4SZM7"/>